<feature type="compositionally biased region" description="Polar residues" evidence="1">
    <location>
        <begin position="1"/>
        <end position="10"/>
    </location>
</feature>
<name>A0A0A9BEJ0_ARUDO</name>
<reference evidence="2" key="2">
    <citation type="journal article" date="2015" name="Data Brief">
        <title>Shoot transcriptome of the giant reed, Arundo donax.</title>
        <authorList>
            <person name="Barrero R.A."/>
            <person name="Guerrero F.D."/>
            <person name="Moolhuijzen P."/>
            <person name="Goolsby J.A."/>
            <person name="Tidwell J."/>
            <person name="Bellgard S.E."/>
            <person name="Bellgard M.I."/>
        </authorList>
    </citation>
    <scope>NUCLEOTIDE SEQUENCE</scope>
    <source>
        <tissue evidence="2">Shoot tissue taken approximately 20 cm above the soil surface</tissue>
    </source>
</reference>
<organism evidence="2">
    <name type="scientific">Arundo donax</name>
    <name type="common">Giant reed</name>
    <name type="synonym">Donax arundinaceus</name>
    <dbReference type="NCBI Taxonomy" id="35708"/>
    <lineage>
        <taxon>Eukaryota</taxon>
        <taxon>Viridiplantae</taxon>
        <taxon>Streptophyta</taxon>
        <taxon>Embryophyta</taxon>
        <taxon>Tracheophyta</taxon>
        <taxon>Spermatophyta</taxon>
        <taxon>Magnoliopsida</taxon>
        <taxon>Liliopsida</taxon>
        <taxon>Poales</taxon>
        <taxon>Poaceae</taxon>
        <taxon>PACMAD clade</taxon>
        <taxon>Arundinoideae</taxon>
        <taxon>Arundineae</taxon>
        <taxon>Arundo</taxon>
    </lineage>
</organism>
<evidence type="ECO:0000256" key="1">
    <source>
        <dbReference type="SAM" id="MobiDB-lite"/>
    </source>
</evidence>
<reference evidence="2" key="1">
    <citation type="submission" date="2014-09" db="EMBL/GenBank/DDBJ databases">
        <authorList>
            <person name="Magalhaes I.L.F."/>
            <person name="Oliveira U."/>
            <person name="Santos F.R."/>
            <person name="Vidigal T.H.D.A."/>
            <person name="Brescovit A.D."/>
            <person name="Santos A.J."/>
        </authorList>
    </citation>
    <scope>NUCLEOTIDE SEQUENCE</scope>
    <source>
        <tissue evidence="2">Shoot tissue taken approximately 20 cm above the soil surface</tissue>
    </source>
</reference>
<sequence length="26" mass="3047">MRLPNGTMSSGARWRPPPSERRPRRP</sequence>
<dbReference type="EMBL" id="GBRH01240183">
    <property type="protein sequence ID" value="JAD57712.1"/>
    <property type="molecule type" value="Transcribed_RNA"/>
</dbReference>
<feature type="region of interest" description="Disordered" evidence="1">
    <location>
        <begin position="1"/>
        <end position="26"/>
    </location>
</feature>
<dbReference type="AlphaFoldDB" id="A0A0A9BEJ0"/>
<evidence type="ECO:0000313" key="2">
    <source>
        <dbReference type="EMBL" id="JAD57712.1"/>
    </source>
</evidence>
<accession>A0A0A9BEJ0</accession>
<proteinExistence type="predicted"/>
<protein>
    <submittedName>
        <fullName evidence="2">Uncharacterized protein</fullName>
    </submittedName>
</protein>